<evidence type="ECO:0000259" key="8">
    <source>
        <dbReference type="Pfam" id="PF00759"/>
    </source>
</evidence>
<keyword evidence="5 6" id="KW-0624">Polysaccharide degradation</keyword>
<keyword evidence="2 6" id="KW-0378">Hydrolase</keyword>
<comment type="catalytic activity">
    <reaction evidence="7">
        <text>Endohydrolysis of (1-&gt;4)-beta-D-glucosidic linkages in cellulose, lichenin and cereal beta-D-glucans.</text>
        <dbReference type="EC" id="3.2.1.4"/>
    </reaction>
</comment>
<dbReference type="PROSITE" id="PS00698">
    <property type="entry name" value="GH9_3"/>
    <property type="match status" value="1"/>
</dbReference>
<dbReference type="PROSITE" id="PS51257">
    <property type="entry name" value="PROKAR_LIPOPROTEIN"/>
    <property type="match status" value="1"/>
</dbReference>
<evidence type="ECO:0000256" key="6">
    <source>
        <dbReference type="PROSITE-ProRule" id="PRU10060"/>
    </source>
</evidence>
<dbReference type="InterPro" id="IPR033126">
    <property type="entry name" value="Glyco_hydro_9_Asp/Glu_AS"/>
</dbReference>
<comment type="caution">
    <text evidence="10">The sequence shown here is derived from an EMBL/GenBank/DDBJ whole genome shotgun (WGS) entry which is preliminary data.</text>
</comment>
<dbReference type="PANTHER" id="PTHR22298">
    <property type="entry name" value="ENDO-1,4-BETA-GLUCANASE"/>
    <property type="match status" value="1"/>
</dbReference>
<feature type="active site" evidence="6">
    <location>
        <position position="562"/>
    </location>
</feature>
<comment type="similarity">
    <text evidence="1 6 7">Belongs to the glycosyl hydrolase 9 (cellulase E) family.</text>
</comment>
<feature type="domain" description="Glycoside hydrolase family 9" evidence="8">
    <location>
        <begin position="135"/>
        <end position="583"/>
    </location>
</feature>
<dbReference type="InterPro" id="IPR013783">
    <property type="entry name" value="Ig-like_fold"/>
</dbReference>
<evidence type="ECO:0000256" key="1">
    <source>
        <dbReference type="ARBA" id="ARBA00007072"/>
    </source>
</evidence>
<dbReference type="InterPro" id="IPR004197">
    <property type="entry name" value="Cellulase_Ig-like"/>
</dbReference>
<feature type="active site" evidence="6">
    <location>
        <position position="571"/>
    </location>
</feature>
<organism evidence="10 11">
    <name type="scientific">Pseudoxanthomonas daejeonensis</name>
    <dbReference type="NCBI Taxonomy" id="266062"/>
    <lineage>
        <taxon>Bacteria</taxon>
        <taxon>Pseudomonadati</taxon>
        <taxon>Pseudomonadota</taxon>
        <taxon>Gammaproteobacteria</taxon>
        <taxon>Lysobacterales</taxon>
        <taxon>Lysobacteraceae</taxon>
        <taxon>Pseudoxanthomonas</taxon>
    </lineage>
</organism>
<protein>
    <recommendedName>
        <fullName evidence="7">Endoglucanase</fullName>
        <ecNumber evidence="7">3.2.1.4</ecNumber>
    </recommendedName>
</protein>
<keyword evidence="3 6" id="KW-0119">Carbohydrate metabolism</keyword>
<evidence type="ECO:0000256" key="3">
    <source>
        <dbReference type="ARBA" id="ARBA00023277"/>
    </source>
</evidence>
<accession>A0ABQ6Z9E8</accession>
<dbReference type="InterPro" id="IPR008928">
    <property type="entry name" value="6-hairpin_glycosidase_sf"/>
</dbReference>
<evidence type="ECO:0000259" key="9">
    <source>
        <dbReference type="Pfam" id="PF02927"/>
    </source>
</evidence>
<evidence type="ECO:0000256" key="7">
    <source>
        <dbReference type="RuleBase" id="RU361166"/>
    </source>
</evidence>
<evidence type="ECO:0000313" key="11">
    <source>
        <dbReference type="Proteomes" id="UP000788419"/>
    </source>
</evidence>
<sequence length="593" mass="63853">MALPRAGHAVSAGLAARLLLLLGGIGACVACHTQDPFAGTTAQAGQVRMNQLGFLPGAQKLAVVEGDRALAFVVEREEGGGVVLSGTTTAPAVWKPARREAAIADLGALTAPGRYRVRVEGLPPSDPFPVDAQAYSALADASLKSFYLIRSGTPVEAAHAGQFARAAGHPDETVEIHASAASPGRPAGTVVSAPGGWYDAGDYNKYVVNSGITTWTLLAAYEHFPEFFRGRELGIPESGDGVPDILDEAWWNLRWMLAMQDPGDGGVYHKLTNLRFDGMVMPDQAVKRRYMVGRSTAAALDFAAVMATASRVYASYEAQFPGEPARMRAAAEAAWRWAQAHPDSFYRQPQDVRTGAYGDEKLDDEFAWAAAELYLLTGDAHYLEAFARHARDADVPNWADVGALGWISLAAHRQRLPAASRDAAERQVGQLAARLAAQSRESPWRVAMQPRDFVWGSNAVALNQAMVLLQAYRLERERTYLDAAQSQLDYVLGRNPLGVSFVTSHGLRTPMHIHHRPSQADGIAPPVPGLLSGGPNPGQQDRADCKGVAHYRSAVPALSWIDHDCSYASNETAINWNAPLVYVSSAIQYLAPL</sequence>
<evidence type="ECO:0000256" key="2">
    <source>
        <dbReference type="ARBA" id="ARBA00022801"/>
    </source>
</evidence>
<evidence type="ECO:0000256" key="5">
    <source>
        <dbReference type="ARBA" id="ARBA00023326"/>
    </source>
</evidence>
<gene>
    <name evidence="10" type="ORF">CSC65_03430</name>
</gene>
<dbReference type="SUPFAM" id="SSF48208">
    <property type="entry name" value="Six-hairpin glycosidases"/>
    <property type="match status" value="1"/>
</dbReference>
<dbReference type="InterPro" id="IPR014756">
    <property type="entry name" value="Ig_E-set"/>
</dbReference>
<dbReference type="Pfam" id="PF02927">
    <property type="entry name" value="CelD_N"/>
    <property type="match status" value="1"/>
</dbReference>
<evidence type="ECO:0000256" key="4">
    <source>
        <dbReference type="ARBA" id="ARBA00023295"/>
    </source>
</evidence>
<dbReference type="RefSeq" id="WP_162408589.1">
    <property type="nucleotide sequence ID" value="NZ_PDWN01000003.1"/>
</dbReference>
<dbReference type="EC" id="3.2.1.4" evidence="7"/>
<dbReference type="InterPro" id="IPR012341">
    <property type="entry name" value="6hp_glycosidase-like_sf"/>
</dbReference>
<keyword evidence="7" id="KW-0136">Cellulose degradation</keyword>
<dbReference type="EMBL" id="PDWN01000003">
    <property type="protein sequence ID" value="KAF1696283.1"/>
    <property type="molecule type" value="Genomic_DNA"/>
</dbReference>
<keyword evidence="11" id="KW-1185">Reference proteome</keyword>
<feature type="domain" description="Cellulase Ig-like" evidence="9">
    <location>
        <begin position="43"/>
        <end position="121"/>
    </location>
</feature>
<dbReference type="CDD" id="cd02850">
    <property type="entry name" value="E_set_Cellulase_N"/>
    <property type="match status" value="1"/>
</dbReference>
<dbReference type="Proteomes" id="UP000788419">
    <property type="component" value="Unassembled WGS sequence"/>
</dbReference>
<dbReference type="SUPFAM" id="SSF81296">
    <property type="entry name" value="E set domains"/>
    <property type="match status" value="1"/>
</dbReference>
<reference evidence="10 11" key="1">
    <citation type="submission" date="2017-10" db="EMBL/GenBank/DDBJ databases">
        <title>Whole genome sequencing of members of genus Pseudoxanthomonas.</title>
        <authorList>
            <person name="Kumar S."/>
            <person name="Bansal K."/>
            <person name="Kaur A."/>
            <person name="Patil P."/>
            <person name="Sharma S."/>
            <person name="Patil P.B."/>
        </authorList>
    </citation>
    <scope>NUCLEOTIDE SEQUENCE [LARGE SCALE GENOMIC DNA]</scope>
    <source>
        <strain evidence="10 11">DSM 17801</strain>
    </source>
</reference>
<name>A0ABQ6Z9E8_9GAMM</name>
<dbReference type="Gene3D" id="1.50.10.10">
    <property type="match status" value="1"/>
</dbReference>
<dbReference type="InterPro" id="IPR001701">
    <property type="entry name" value="Glyco_hydro_9"/>
</dbReference>
<dbReference type="Gene3D" id="2.60.40.10">
    <property type="entry name" value="Immunoglobulins"/>
    <property type="match status" value="1"/>
</dbReference>
<dbReference type="Pfam" id="PF00759">
    <property type="entry name" value="Glyco_hydro_9"/>
    <property type="match status" value="1"/>
</dbReference>
<proteinExistence type="inferred from homology"/>
<evidence type="ECO:0000313" key="10">
    <source>
        <dbReference type="EMBL" id="KAF1696283.1"/>
    </source>
</evidence>
<keyword evidence="4 6" id="KW-0326">Glycosidase</keyword>